<reference evidence="5" key="1">
    <citation type="submission" date="2015-11" db="EMBL/GenBank/DDBJ databases">
        <authorList>
            <person name="Zhang Y."/>
            <person name="Guo Z."/>
        </authorList>
    </citation>
    <scope>NUCLEOTIDE SEQUENCE</scope>
    <source>
        <strain evidence="5">BN30871</strain>
    </source>
</reference>
<dbReference type="GO" id="GO:0007059">
    <property type="term" value="P:chromosome segregation"/>
    <property type="evidence" value="ECO:0007669"/>
    <property type="project" value="UniProtKB-KW"/>
</dbReference>
<dbReference type="FunFam" id="3.90.1530.30:FF:000001">
    <property type="entry name" value="Chromosome partitioning protein ParB"/>
    <property type="match status" value="1"/>
</dbReference>
<dbReference type="GO" id="GO:0045881">
    <property type="term" value="P:positive regulation of sporulation resulting in formation of a cellular spore"/>
    <property type="evidence" value="ECO:0007669"/>
    <property type="project" value="TreeGrafter"/>
</dbReference>
<dbReference type="InterPro" id="IPR003115">
    <property type="entry name" value="ParB_N"/>
</dbReference>
<dbReference type="InterPro" id="IPR004437">
    <property type="entry name" value="ParB/RepB/Spo0J"/>
</dbReference>
<feature type="domain" description="ParB-like N-terminal" evidence="4">
    <location>
        <begin position="38"/>
        <end position="129"/>
    </location>
</feature>
<evidence type="ECO:0000256" key="1">
    <source>
        <dbReference type="ARBA" id="ARBA00006295"/>
    </source>
</evidence>
<evidence type="ECO:0000313" key="5">
    <source>
        <dbReference type="EMBL" id="CUV66086.1"/>
    </source>
</evidence>
<dbReference type="PANTHER" id="PTHR33375">
    <property type="entry name" value="CHROMOSOME-PARTITIONING PROTEIN PARB-RELATED"/>
    <property type="match status" value="1"/>
</dbReference>
<evidence type="ECO:0000256" key="2">
    <source>
        <dbReference type="ARBA" id="ARBA00022829"/>
    </source>
</evidence>
<accession>A0A0S4XQQ2</accession>
<dbReference type="AlphaFoldDB" id="A0A0S4XQQ2"/>
<dbReference type="Gene3D" id="1.10.10.2830">
    <property type="match status" value="1"/>
</dbReference>
<dbReference type="PANTHER" id="PTHR33375:SF1">
    <property type="entry name" value="CHROMOSOME-PARTITIONING PROTEIN PARB-RELATED"/>
    <property type="match status" value="1"/>
</dbReference>
<dbReference type="Pfam" id="PF17762">
    <property type="entry name" value="HTH_ParB"/>
    <property type="match status" value="1"/>
</dbReference>
<dbReference type="Pfam" id="PF02195">
    <property type="entry name" value="ParB_N"/>
    <property type="match status" value="1"/>
</dbReference>
<dbReference type="NCBIfam" id="TIGR00180">
    <property type="entry name" value="parB_part"/>
    <property type="match status" value="1"/>
</dbReference>
<dbReference type="SUPFAM" id="SSF110849">
    <property type="entry name" value="ParB/Sulfiredoxin"/>
    <property type="match status" value="1"/>
</dbReference>
<dbReference type="InterPro" id="IPR041468">
    <property type="entry name" value="HTH_ParB/Spo0J"/>
</dbReference>
<dbReference type="SMART" id="SM00470">
    <property type="entry name" value="ParB"/>
    <property type="match status" value="1"/>
</dbReference>
<dbReference type="Gene3D" id="3.90.1530.30">
    <property type="match status" value="1"/>
</dbReference>
<dbReference type="InterPro" id="IPR050336">
    <property type="entry name" value="Chromosome_partition/occlusion"/>
</dbReference>
<organism evidence="5">
    <name type="scientific">Sulfurovum sp. enrichment culture clone C5</name>
    <dbReference type="NCBI Taxonomy" id="497650"/>
    <lineage>
        <taxon>Bacteria</taxon>
        <taxon>Pseudomonadati</taxon>
        <taxon>Campylobacterota</taxon>
        <taxon>Epsilonproteobacteria</taxon>
        <taxon>Campylobacterales</taxon>
        <taxon>Sulfurovaceae</taxon>
        <taxon>Sulfurovum</taxon>
        <taxon>environmental samples</taxon>
    </lineage>
</organism>
<dbReference type="CDD" id="cd16393">
    <property type="entry name" value="SPO0J_N"/>
    <property type="match status" value="1"/>
</dbReference>
<dbReference type="EMBL" id="FAXN01000059">
    <property type="protein sequence ID" value="CUV66086.1"/>
    <property type="molecule type" value="Genomic_DNA"/>
</dbReference>
<evidence type="ECO:0000259" key="4">
    <source>
        <dbReference type="SMART" id="SM00470"/>
    </source>
</evidence>
<comment type="similarity">
    <text evidence="1">Belongs to the ParB family.</text>
</comment>
<name>A0A0S4XQQ2_9BACT</name>
<dbReference type="GO" id="GO:0005694">
    <property type="term" value="C:chromosome"/>
    <property type="evidence" value="ECO:0007669"/>
    <property type="project" value="TreeGrafter"/>
</dbReference>
<dbReference type="InterPro" id="IPR036086">
    <property type="entry name" value="ParB/Sulfiredoxin_sf"/>
</dbReference>
<evidence type="ECO:0000256" key="3">
    <source>
        <dbReference type="ARBA" id="ARBA00023125"/>
    </source>
</evidence>
<gene>
    <name evidence="5" type="ORF">BN3087_570058</name>
</gene>
<keyword evidence="3" id="KW-0238">DNA-binding</keyword>
<dbReference type="GO" id="GO:0003677">
    <property type="term" value="F:DNA binding"/>
    <property type="evidence" value="ECO:0007669"/>
    <property type="project" value="UniProtKB-KW"/>
</dbReference>
<protein>
    <submittedName>
        <fullName evidence="5">Putative chromosome-partitioning protein ParB</fullName>
    </submittedName>
</protein>
<keyword evidence="2" id="KW-0159">Chromosome partition</keyword>
<dbReference type="FunFam" id="1.10.10.2830:FF:000001">
    <property type="entry name" value="Chromosome partitioning protein ParB"/>
    <property type="match status" value="1"/>
</dbReference>
<sequence length="292" mass="33176">MALGRSLGAILEDVEEAYSKNLIELDSLTLANNNAYIEEVDLSLITPNPYQPRKHFDEDALKELSDSILKHGLLQPIVVIKKDGGYILVAGERRFRAHKLAKLAKIKSIVVEIEIDSIRMRELALIENIQRENLNPIELANSYNELLEVHKITHDELSSVVHKSRSQITNTLRLLSLVPEVQEELVKGRITQGHAKILVGLADDKQRIALSTIIGQKLSVRDAEMMIKNYKNQEEKNSPKSAKTLSTFSIKKHANLLKERLPFSHKISSNKLEISFENEVEFEKFINMIKKV</sequence>
<proteinExistence type="inferred from homology"/>